<reference evidence="4 5" key="1">
    <citation type="submission" date="2016-12" db="EMBL/GenBank/DDBJ databases">
        <title>Izhakiella australiana sp. nov. of genus Izhakiella isolated from Australian desert.</title>
        <authorList>
            <person name="Ji M."/>
        </authorList>
    </citation>
    <scope>NUCLEOTIDE SEQUENCE [LARGE SCALE GENOMIC DNA]</scope>
    <source>
        <strain evidence="4 5">D4N98</strain>
    </source>
</reference>
<dbReference type="STRING" id="1926881.BTJ39_01560"/>
<dbReference type="EMBL" id="MRUL01000001">
    <property type="protein sequence ID" value="OON41871.1"/>
    <property type="molecule type" value="Genomic_DNA"/>
</dbReference>
<dbReference type="SMART" id="SM01120">
    <property type="entry name" value="Dak2"/>
    <property type="match status" value="1"/>
</dbReference>
<dbReference type="GO" id="GO:0004371">
    <property type="term" value="F:glycerone kinase activity"/>
    <property type="evidence" value="ECO:0007669"/>
    <property type="project" value="InterPro"/>
</dbReference>
<name>A0A1S8YRQ1_9GAMM</name>
<evidence type="ECO:0000313" key="4">
    <source>
        <dbReference type="EMBL" id="OON41871.1"/>
    </source>
</evidence>
<proteinExistence type="predicted"/>
<dbReference type="Pfam" id="PF02734">
    <property type="entry name" value="Dak2"/>
    <property type="match status" value="1"/>
</dbReference>
<dbReference type="GO" id="GO:0005829">
    <property type="term" value="C:cytosol"/>
    <property type="evidence" value="ECO:0007669"/>
    <property type="project" value="TreeGrafter"/>
</dbReference>
<dbReference type="RefSeq" id="WP_078000896.1">
    <property type="nucleotide sequence ID" value="NZ_MRUL01000001.1"/>
</dbReference>
<dbReference type="PANTHER" id="PTHR28629:SF4">
    <property type="entry name" value="TRIOKINASE_FMN CYCLASE"/>
    <property type="match status" value="1"/>
</dbReference>
<dbReference type="SUPFAM" id="SSF101473">
    <property type="entry name" value="DhaL-like"/>
    <property type="match status" value="1"/>
</dbReference>
<comment type="caution">
    <text evidence="4">The sequence shown here is derived from an EMBL/GenBank/DDBJ whole genome shotgun (WGS) entry which is preliminary data.</text>
</comment>
<keyword evidence="1" id="KW-0808">Transferase</keyword>
<evidence type="ECO:0000259" key="3">
    <source>
        <dbReference type="PROSITE" id="PS51480"/>
    </source>
</evidence>
<sequence>MSLDAQQLSALFLRCCDEINRSAAELNALDGQLGDGDLGATLEKCARLTQQALVETPQDIAAVFQAASMACVRASGSSFGTLLGVALLTSSKQSAGKQTLEAEDIPPLLEAVLAALMARGGASLGDKTVLDAIDALNKALRSQPAQNWSQIAPQAVAAALDAFRQQPNKIGRARMFAERSVGLDDPGMVAFAHLVDAAVGHARHSQEAR</sequence>
<feature type="domain" description="DhaL" evidence="3">
    <location>
        <begin position="6"/>
        <end position="200"/>
    </location>
</feature>
<organism evidence="4 5">
    <name type="scientific">Izhakiella australiensis</name>
    <dbReference type="NCBI Taxonomy" id="1926881"/>
    <lineage>
        <taxon>Bacteria</taxon>
        <taxon>Pseudomonadati</taxon>
        <taxon>Pseudomonadota</taxon>
        <taxon>Gammaproteobacteria</taxon>
        <taxon>Enterobacterales</taxon>
        <taxon>Erwiniaceae</taxon>
        <taxon>Izhakiella</taxon>
    </lineage>
</organism>
<dbReference type="InterPro" id="IPR050861">
    <property type="entry name" value="Dihydroxyacetone_Kinase"/>
</dbReference>
<dbReference type="Gene3D" id="1.25.40.340">
    <property type="match status" value="1"/>
</dbReference>
<dbReference type="Proteomes" id="UP000190667">
    <property type="component" value="Unassembled WGS sequence"/>
</dbReference>
<evidence type="ECO:0000256" key="1">
    <source>
        <dbReference type="ARBA" id="ARBA00022679"/>
    </source>
</evidence>
<protein>
    <recommendedName>
        <fullName evidence="3">DhaL domain-containing protein</fullName>
    </recommendedName>
</protein>
<evidence type="ECO:0000313" key="5">
    <source>
        <dbReference type="Proteomes" id="UP000190667"/>
    </source>
</evidence>
<gene>
    <name evidence="4" type="ORF">BTJ39_01560</name>
</gene>
<dbReference type="PANTHER" id="PTHR28629">
    <property type="entry name" value="TRIOKINASE/FMN CYCLASE"/>
    <property type="match status" value="1"/>
</dbReference>
<keyword evidence="5" id="KW-1185">Reference proteome</keyword>
<dbReference type="AlphaFoldDB" id="A0A1S8YRQ1"/>
<dbReference type="InterPro" id="IPR036117">
    <property type="entry name" value="DhaL_dom_sf"/>
</dbReference>
<dbReference type="OrthoDB" id="9800291at2"/>
<keyword evidence="2" id="KW-0418">Kinase</keyword>
<dbReference type="GO" id="GO:0019563">
    <property type="term" value="P:glycerol catabolic process"/>
    <property type="evidence" value="ECO:0007669"/>
    <property type="project" value="TreeGrafter"/>
</dbReference>
<dbReference type="InterPro" id="IPR004007">
    <property type="entry name" value="DhaL_dom"/>
</dbReference>
<accession>A0A1S8YRQ1</accession>
<evidence type="ECO:0000256" key="2">
    <source>
        <dbReference type="ARBA" id="ARBA00022777"/>
    </source>
</evidence>
<dbReference type="PROSITE" id="PS51480">
    <property type="entry name" value="DHAL"/>
    <property type="match status" value="1"/>
</dbReference>